<dbReference type="AlphaFoldDB" id="A0A9N9I5V6"/>
<proteinExistence type="predicted"/>
<keyword evidence="2" id="KW-1185">Reference proteome</keyword>
<sequence>QQKDKENILNSQVINKVQESESDKSQVNLITVIAVNENHGPKNPKAELIITTKD</sequence>
<protein>
    <submittedName>
        <fullName evidence="1">17108_t:CDS:1</fullName>
    </submittedName>
</protein>
<comment type="caution">
    <text evidence="1">The sequence shown here is derived from an EMBL/GenBank/DDBJ whole genome shotgun (WGS) entry which is preliminary data.</text>
</comment>
<evidence type="ECO:0000313" key="1">
    <source>
        <dbReference type="EMBL" id="CAG8723023.1"/>
    </source>
</evidence>
<name>A0A9N9I5V6_9GLOM</name>
<feature type="non-terminal residue" evidence="1">
    <location>
        <position position="1"/>
    </location>
</feature>
<reference evidence="1" key="1">
    <citation type="submission" date="2021-06" db="EMBL/GenBank/DDBJ databases">
        <authorList>
            <person name="Kallberg Y."/>
            <person name="Tangrot J."/>
            <person name="Rosling A."/>
        </authorList>
    </citation>
    <scope>NUCLEOTIDE SEQUENCE</scope>
    <source>
        <strain evidence="1">IN212</strain>
    </source>
</reference>
<organism evidence="1 2">
    <name type="scientific">Racocetra fulgida</name>
    <dbReference type="NCBI Taxonomy" id="60492"/>
    <lineage>
        <taxon>Eukaryota</taxon>
        <taxon>Fungi</taxon>
        <taxon>Fungi incertae sedis</taxon>
        <taxon>Mucoromycota</taxon>
        <taxon>Glomeromycotina</taxon>
        <taxon>Glomeromycetes</taxon>
        <taxon>Diversisporales</taxon>
        <taxon>Gigasporaceae</taxon>
        <taxon>Racocetra</taxon>
    </lineage>
</organism>
<dbReference type="EMBL" id="CAJVPZ010025612">
    <property type="protein sequence ID" value="CAG8723023.1"/>
    <property type="molecule type" value="Genomic_DNA"/>
</dbReference>
<accession>A0A9N9I5V6</accession>
<dbReference type="Proteomes" id="UP000789396">
    <property type="component" value="Unassembled WGS sequence"/>
</dbReference>
<gene>
    <name evidence="1" type="ORF">RFULGI_LOCUS11592</name>
</gene>
<evidence type="ECO:0000313" key="2">
    <source>
        <dbReference type="Proteomes" id="UP000789396"/>
    </source>
</evidence>
<feature type="non-terminal residue" evidence="1">
    <location>
        <position position="54"/>
    </location>
</feature>